<organism evidence="11">
    <name type="scientific">Hymenolepis diminuta</name>
    <name type="common">Rat tapeworm</name>
    <dbReference type="NCBI Taxonomy" id="6216"/>
    <lineage>
        <taxon>Eukaryota</taxon>
        <taxon>Metazoa</taxon>
        <taxon>Spiralia</taxon>
        <taxon>Lophotrochozoa</taxon>
        <taxon>Platyhelminthes</taxon>
        <taxon>Cestoda</taxon>
        <taxon>Eucestoda</taxon>
        <taxon>Cyclophyllidea</taxon>
        <taxon>Hymenolepididae</taxon>
        <taxon>Hymenolepis</taxon>
    </lineage>
</organism>
<dbReference type="EMBL" id="CABIJS010000222">
    <property type="protein sequence ID" value="VUZ47161.1"/>
    <property type="molecule type" value="Genomic_DNA"/>
</dbReference>
<dbReference type="GO" id="GO:0005634">
    <property type="term" value="C:nucleus"/>
    <property type="evidence" value="ECO:0007669"/>
    <property type="project" value="TreeGrafter"/>
</dbReference>
<evidence type="ECO:0000259" key="6">
    <source>
        <dbReference type="PROSITE" id="PS51193"/>
    </source>
</evidence>
<dbReference type="EMBL" id="UYSG01003587">
    <property type="protein sequence ID" value="VDL58182.1"/>
    <property type="molecule type" value="Genomic_DNA"/>
</dbReference>
<dbReference type="Proteomes" id="UP000321570">
    <property type="component" value="Unassembled WGS sequence"/>
</dbReference>
<evidence type="ECO:0000256" key="3">
    <source>
        <dbReference type="ARBA" id="ARBA00022840"/>
    </source>
</evidence>
<name>A0A0R3SLQ2_HYMDI</name>
<dbReference type="SMART" id="SM00488">
    <property type="entry name" value="DEXDc2"/>
    <property type="match status" value="1"/>
</dbReference>
<protein>
    <submittedName>
        <fullName evidence="11">Helicase ATP-binding domain-containing protein</fullName>
    </submittedName>
</protein>
<dbReference type="Gene3D" id="3.40.50.300">
    <property type="entry name" value="P-loop containing nucleotide triphosphate hydrolases"/>
    <property type="match status" value="2"/>
</dbReference>
<feature type="compositionally biased region" description="Polar residues" evidence="4">
    <location>
        <begin position="182"/>
        <end position="196"/>
    </location>
</feature>
<accession>A0A0R3SLQ2</accession>
<dbReference type="InterPro" id="IPR006554">
    <property type="entry name" value="Helicase-like_DEXD_c2"/>
</dbReference>
<evidence type="ECO:0000256" key="1">
    <source>
        <dbReference type="ARBA" id="ARBA00022741"/>
    </source>
</evidence>
<dbReference type="WBParaSite" id="HDID_0000586701-mRNA-1">
    <property type="protein sequence ID" value="HDID_0000586701-mRNA-1"/>
    <property type="gene ID" value="HDID_0000586701"/>
</dbReference>
<keyword evidence="1" id="KW-0547">Nucleotide-binding</keyword>
<proteinExistence type="predicted"/>
<evidence type="ECO:0000259" key="5">
    <source>
        <dbReference type="PROSITE" id="PS51192"/>
    </source>
</evidence>
<dbReference type="GO" id="GO:0003677">
    <property type="term" value="F:DNA binding"/>
    <property type="evidence" value="ECO:0007669"/>
    <property type="project" value="InterPro"/>
</dbReference>
<dbReference type="AlphaFoldDB" id="A0A0R3SLQ2"/>
<dbReference type="InterPro" id="IPR027417">
    <property type="entry name" value="P-loop_NTPase"/>
</dbReference>
<gene>
    <name evidence="7" type="ORF">HDID_LOCUS5864</name>
    <name evidence="8" type="ORF">WMSIL1_LOCUS6730</name>
</gene>
<evidence type="ECO:0000313" key="7">
    <source>
        <dbReference type="EMBL" id="VDL58182.1"/>
    </source>
</evidence>
<dbReference type="OrthoDB" id="267079at2759"/>
<dbReference type="PANTHER" id="PTHR11472:SF41">
    <property type="entry name" value="ATP-DEPENDENT DNA HELICASE DDX11-RELATED"/>
    <property type="match status" value="1"/>
</dbReference>
<dbReference type="PROSITE" id="PS51192">
    <property type="entry name" value="HELICASE_ATP_BIND_1"/>
    <property type="match status" value="1"/>
</dbReference>
<evidence type="ECO:0000313" key="8">
    <source>
        <dbReference type="EMBL" id="VUZ47161.1"/>
    </source>
</evidence>
<dbReference type="SUPFAM" id="SSF52540">
    <property type="entry name" value="P-loop containing nucleoside triphosphate hydrolases"/>
    <property type="match status" value="1"/>
</dbReference>
<evidence type="ECO:0000313" key="9">
    <source>
        <dbReference type="Proteomes" id="UP000274504"/>
    </source>
</evidence>
<reference evidence="11" key="1">
    <citation type="submission" date="2017-02" db="UniProtKB">
        <authorList>
            <consortium name="WormBaseParasite"/>
        </authorList>
    </citation>
    <scope>IDENTIFICATION</scope>
</reference>
<evidence type="ECO:0000313" key="11">
    <source>
        <dbReference type="WBParaSite" id="HDID_0000586701-mRNA-1"/>
    </source>
</evidence>
<dbReference type="GO" id="GO:0034085">
    <property type="term" value="P:establishment of sister chromatid cohesion"/>
    <property type="evidence" value="ECO:0007669"/>
    <property type="project" value="TreeGrafter"/>
</dbReference>
<keyword evidence="3" id="KW-0067">ATP-binding</keyword>
<feature type="region of interest" description="Disordered" evidence="4">
    <location>
        <begin position="178"/>
        <end position="220"/>
    </location>
</feature>
<feature type="domain" description="Helicase ATP-binding" evidence="5">
    <location>
        <begin position="194"/>
        <end position="422"/>
    </location>
</feature>
<dbReference type="PROSITE" id="PS51193">
    <property type="entry name" value="HELICASE_ATP_BIND_2"/>
    <property type="match status" value="1"/>
</dbReference>
<dbReference type="InterPro" id="IPR014001">
    <property type="entry name" value="Helicase_ATP-bd"/>
</dbReference>
<dbReference type="InterPro" id="IPR045028">
    <property type="entry name" value="DinG/Rad3-like"/>
</dbReference>
<dbReference type="InterPro" id="IPR010614">
    <property type="entry name" value="RAD3-like_helicase_DEAD"/>
</dbReference>
<dbReference type="STRING" id="6216.A0A0R3SLQ2"/>
<evidence type="ECO:0000313" key="10">
    <source>
        <dbReference type="Proteomes" id="UP000321570"/>
    </source>
</evidence>
<evidence type="ECO:0000256" key="4">
    <source>
        <dbReference type="SAM" id="MobiDB-lite"/>
    </source>
</evidence>
<evidence type="ECO:0000256" key="2">
    <source>
        <dbReference type="ARBA" id="ARBA00022801"/>
    </source>
</evidence>
<dbReference type="Proteomes" id="UP000274504">
    <property type="component" value="Unassembled WGS sequence"/>
</dbReference>
<dbReference type="GO" id="GO:0003678">
    <property type="term" value="F:DNA helicase activity"/>
    <property type="evidence" value="ECO:0007669"/>
    <property type="project" value="InterPro"/>
</dbReference>
<keyword evidence="2" id="KW-0378">Hydrolase</keyword>
<reference evidence="7 9" key="2">
    <citation type="submission" date="2018-11" db="EMBL/GenBank/DDBJ databases">
        <authorList>
            <consortium name="Pathogen Informatics"/>
        </authorList>
    </citation>
    <scope>NUCLEOTIDE SEQUENCE [LARGE SCALE GENOMIC DNA]</scope>
</reference>
<feature type="domain" description="Helicase ATP-binding" evidence="6">
    <location>
        <begin position="45"/>
        <end position="437"/>
    </location>
</feature>
<dbReference type="GO" id="GO:0016818">
    <property type="term" value="F:hydrolase activity, acting on acid anhydrides, in phosphorus-containing anhydrides"/>
    <property type="evidence" value="ECO:0007669"/>
    <property type="project" value="InterPro"/>
</dbReference>
<dbReference type="PANTHER" id="PTHR11472">
    <property type="entry name" value="DNA REPAIR DEAD HELICASE RAD3/XP-D SUBFAMILY MEMBER"/>
    <property type="match status" value="1"/>
</dbReference>
<dbReference type="InterPro" id="IPR014013">
    <property type="entry name" value="Helic_SF1/SF2_ATP-bd_DinG/Rad3"/>
</dbReference>
<reference evidence="8 10" key="3">
    <citation type="submission" date="2019-07" db="EMBL/GenBank/DDBJ databases">
        <authorList>
            <person name="Jastrzebski P J."/>
            <person name="Paukszto L."/>
            <person name="Jastrzebski P J."/>
        </authorList>
    </citation>
    <scope>NUCLEOTIDE SEQUENCE [LARGE SCALE GENOMIC DNA]</scope>
    <source>
        <strain evidence="8 10">WMS-il1</strain>
    </source>
</reference>
<dbReference type="GO" id="GO:0005524">
    <property type="term" value="F:ATP binding"/>
    <property type="evidence" value="ECO:0007669"/>
    <property type="project" value="UniProtKB-KW"/>
</dbReference>
<dbReference type="Pfam" id="PF06733">
    <property type="entry name" value="DEAD_2"/>
    <property type="match status" value="1"/>
</dbReference>
<sequence length="591" mass="66732">MDDFGNDIEGDQLIANLSFEELSGNVPSQTTGSISMPTFKSPTRTDFPGFPYPTPYSQQVDLMRFLYTTLASSKCALIESPTGTGKSVTLLTGSLHWLLDHNKAVEEYISNLRNYFRKESTRLNEESDWVTAHSRKRELRMRVDRELEPLEFTQRALAQASELIERAEDIKLLSKMSKHGDLSSNMPRDPFSSNDANWDKSEDDSFLPSESGKSTVSEEPLAERDQVFQIIYCSRTHSQLSQVAEELYKLKGGLSDRITLVTLASRQHLCVNKKVYELKNQQFIREACLDLASKRPGCKFRCKAHVNELSNYLLGARISAVDAALKIRDTSEEIDIEDLPIRACPYYANKRSLPLAQLVLAPYQTVVVPGQREAIGLRLQDSILIIDEAHNLLEALAAAFSATVTYNDLILAERLVIVFLGYYRSRLSSVSVLRLRQFNLIISGFKNLLDGKIARGRQQRNDAENRDPTGGEMVHKLGDFLFAAGVDHINLSYVVNYLRSDRCVHKMAGFGNWFGGKGKRKKLEEEGEEVKDVIERSKRVGTELSFSSCLKQLKRPPKLAKPQSKRPKLDENQAVSCMARQLILTYSLLLF</sequence>
<keyword evidence="10" id="KW-1185">Reference proteome</keyword>